<dbReference type="EC" id="2.3.1.-" evidence="11"/>
<dbReference type="EMBL" id="CAJNOC010000052">
    <property type="protein sequence ID" value="CAF0710190.1"/>
    <property type="molecule type" value="Genomic_DNA"/>
</dbReference>
<evidence type="ECO:0000256" key="10">
    <source>
        <dbReference type="ARBA" id="ARBA00023315"/>
    </source>
</evidence>
<sequence length="343" mass="39585">MQFLGIEFAPLSLPFERRLQTLSVLFYVFLFLQGLSLIGFSLFIYLLFTNYYWISLIYGLWYYLDNDTPYKGGRKFPWSRTWSLWKYFRDYFPIKLVKTADLDPNKNYIFGISPHGVMCFSSLINFATDATNFPDLFPGLEPHLITLNGQFFSPLMREFFMLCGSCACEEQSLKYILFNKGQCKQKGQVCALLVGGARESNEAYPGTYRLVLKRRKGFIRIALETGASLVPVLTFGENDAYKTVVVKDGSFIQKVQAFAKRYLNIGLPIITGRGIFNYNFGIMPYRVPMVTIVGKPIEVEKTENPTEDQINELQKKYIDDLVNLFETNKDKYLTNKNTNIEIL</sequence>
<evidence type="ECO:0000256" key="2">
    <source>
        <dbReference type="ARBA" id="ARBA00005420"/>
    </source>
</evidence>
<evidence type="ECO:0000256" key="11">
    <source>
        <dbReference type="RuleBase" id="RU367023"/>
    </source>
</evidence>
<dbReference type="Pfam" id="PF03982">
    <property type="entry name" value="DAGAT"/>
    <property type="match status" value="1"/>
</dbReference>
<name>A0A813M5E2_9BILA</name>
<evidence type="ECO:0000256" key="6">
    <source>
        <dbReference type="ARBA" id="ARBA00022824"/>
    </source>
</evidence>
<dbReference type="GO" id="GO:0004144">
    <property type="term" value="F:diacylglycerol O-acyltransferase activity"/>
    <property type="evidence" value="ECO:0007669"/>
    <property type="project" value="TreeGrafter"/>
</dbReference>
<evidence type="ECO:0000313" key="13">
    <source>
        <dbReference type="Proteomes" id="UP000663879"/>
    </source>
</evidence>
<organism evidence="12 13">
    <name type="scientific">Brachionus calyciflorus</name>
    <dbReference type="NCBI Taxonomy" id="104777"/>
    <lineage>
        <taxon>Eukaryota</taxon>
        <taxon>Metazoa</taxon>
        <taxon>Spiralia</taxon>
        <taxon>Gnathifera</taxon>
        <taxon>Rotifera</taxon>
        <taxon>Eurotatoria</taxon>
        <taxon>Monogononta</taxon>
        <taxon>Pseudotrocha</taxon>
        <taxon>Ploima</taxon>
        <taxon>Brachionidae</taxon>
        <taxon>Brachionus</taxon>
    </lineage>
</organism>
<accession>A0A813M5E2</accession>
<keyword evidence="10" id="KW-0012">Acyltransferase</keyword>
<comment type="caution">
    <text evidence="12">The sequence shown here is derived from an EMBL/GenBank/DDBJ whole genome shotgun (WGS) entry which is preliminary data.</text>
</comment>
<dbReference type="PANTHER" id="PTHR12317">
    <property type="entry name" value="DIACYLGLYCEROL O-ACYLTRANSFERASE"/>
    <property type="match status" value="1"/>
</dbReference>
<dbReference type="OrthoDB" id="264532at2759"/>
<evidence type="ECO:0000313" key="12">
    <source>
        <dbReference type="EMBL" id="CAF0710190.1"/>
    </source>
</evidence>
<gene>
    <name evidence="12" type="ORF">OXX778_LOCUS915</name>
</gene>
<keyword evidence="7 11" id="KW-1133">Transmembrane helix</keyword>
<keyword evidence="5 11" id="KW-0812">Transmembrane</keyword>
<evidence type="ECO:0000256" key="4">
    <source>
        <dbReference type="ARBA" id="ARBA00022679"/>
    </source>
</evidence>
<keyword evidence="4 11" id="KW-0808">Transferase</keyword>
<protein>
    <recommendedName>
        <fullName evidence="11">Acyltransferase</fullName>
        <ecNumber evidence="11">2.3.1.-</ecNumber>
    </recommendedName>
</protein>
<dbReference type="PANTHER" id="PTHR12317:SF79">
    <property type="entry name" value="ACYLTRANSFERASE"/>
    <property type="match status" value="1"/>
</dbReference>
<reference evidence="12" key="1">
    <citation type="submission" date="2021-02" db="EMBL/GenBank/DDBJ databases">
        <authorList>
            <person name="Nowell W R."/>
        </authorList>
    </citation>
    <scope>NUCLEOTIDE SEQUENCE</scope>
    <source>
        <strain evidence="12">Ploen Becks lab</strain>
    </source>
</reference>
<dbReference type="AlphaFoldDB" id="A0A813M5E2"/>
<keyword evidence="6 11" id="KW-0256">Endoplasmic reticulum</keyword>
<evidence type="ECO:0000256" key="7">
    <source>
        <dbReference type="ARBA" id="ARBA00022989"/>
    </source>
</evidence>
<dbReference type="GO" id="GO:0005789">
    <property type="term" value="C:endoplasmic reticulum membrane"/>
    <property type="evidence" value="ECO:0007669"/>
    <property type="project" value="UniProtKB-SubCell"/>
</dbReference>
<proteinExistence type="inferred from homology"/>
<comment type="caution">
    <text evidence="11">Lacks conserved residue(s) required for the propagation of feature annotation.</text>
</comment>
<evidence type="ECO:0000256" key="8">
    <source>
        <dbReference type="ARBA" id="ARBA00023098"/>
    </source>
</evidence>
<dbReference type="GO" id="GO:0019432">
    <property type="term" value="P:triglyceride biosynthetic process"/>
    <property type="evidence" value="ECO:0007669"/>
    <property type="project" value="TreeGrafter"/>
</dbReference>
<dbReference type="InterPro" id="IPR007130">
    <property type="entry name" value="DAGAT"/>
</dbReference>
<evidence type="ECO:0000256" key="5">
    <source>
        <dbReference type="ARBA" id="ARBA00022692"/>
    </source>
</evidence>
<feature type="transmembrane region" description="Helical" evidence="11">
    <location>
        <begin position="24"/>
        <end position="48"/>
    </location>
</feature>
<evidence type="ECO:0000256" key="3">
    <source>
        <dbReference type="ARBA" id="ARBA00022516"/>
    </source>
</evidence>
<keyword evidence="3" id="KW-0444">Lipid biosynthesis</keyword>
<evidence type="ECO:0000256" key="9">
    <source>
        <dbReference type="ARBA" id="ARBA00023136"/>
    </source>
</evidence>
<keyword evidence="13" id="KW-1185">Reference proteome</keyword>
<keyword evidence="9 11" id="KW-0472">Membrane</keyword>
<comment type="subcellular location">
    <subcellularLocation>
        <location evidence="1 11">Endoplasmic reticulum membrane</location>
        <topology evidence="1 11">Multi-pass membrane protein</topology>
    </subcellularLocation>
</comment>
<dbReference type="Proteomes" id="UP000663879">
    <property type="component" value="Unassembled WGS sequence"/>
</dbReference>
<keyword evidence="8" id="KW-0443">Lipid metabolism</keyword>
<comment type="similarity">
    <text evidence="2 11">Belongs to the diacylglycerol acyltransferase family.</text>
</comment>
<evidence type="ECO:0000256" key="1">
    <source>
        <dbReference type="ARBA" id="ARBA00004477"/>
    </source>
</evidence>
<dbReference type="CDD" id="cd07987">
    <property type="entry name" value="LPLAT_MGAT-like"/>
    <property type="match status" value="1"/>
</dbReference>